<keyword evidence="3 6" id="KW-0812">Transmembrane</keyword>
<gene>
    <name evidence="8" type="ORF">ACGLYG10_2512</name>
</gene>
<comment type="subcellular location">
    <subcellularLocation>
        <location evidence="1">Cell membrane</location>
        <topology evidence="1">Multi-pass membrane protein</topology>
    </subcellularLocation>
</comment>
<keyword evidence="4 6" id="KW-1133">Transmembrane helix</keyword>
<dbReference type="InterPro" id="IPR051125">
    <property type="entry name" value="ABC-4/HrtB_transporter"/>
</dbReference>
<protein>
    <submittedName>
        <fullName evidence="8">Abc transporter permease protein domain</fullName>
    </submittedName>
</protein>
<dbReference type="OrthoDB" id="3252700at2"/>
<evidence type="ECO:0000256" key="3">
    <source>
        <dbReference type="ARBA" id="ARBA00022692"/>
    </source>
</evidence>
<evidence type="ECO:0000256" key="5">
    <source>
        <dbReference type="ARBA" id="ARBA00023136"/>
    </source>
</evidence>
<feature type="domain" description="ABC3 transporter permease C-terminal" evidence="7">
    <location>
        <begin position="276"/>
        <end position="380"/>
    </location>
</feature>
<dbReference type="Proteomes" id="UP000184291">
    <property type="component" value="Unassembled WGS sequence"/>
</dbReference>
<evidence type="ECO:0000256" key="2">
    <source>
        <dbReference type="ARBA" id="ARBA00022475"/>
    </source>
</evidence>
<dbReference type="EMBL" id="FQTT01000013">
    <property type="protein sequence ID" value="SHE26263.1"/>
    <property type="molecule type" value="Genomic_DNA"/>
</dbReference>
<proteinExistence type="predicted"/>
<dbReference type="Pfam" id="PF02687">
    <property type="entry name" value="FtsX"/>
    <property type="match status" value="1"/>
</dbReference>
<dbReference type="InterPro" id="IPR003838">
    <property type="entry name" value="ABC3_permease_C"/>
</dbReference>
<feature type="transmembrane region" description="Helical" evidence="6">
    <location>
        <begin position="364"/>
        <end position="388"/>
    </location>
</feature>
<organism evidence="8 9">
    <name type="scientific">Actinomyces glycerinitolerans</name>
    <dbReference type="NCBI Taxonomy" id="1892869"/>
    <lineage>
        <taxon>Bacteria</taxon>
        <taxon>Bacillati</taxon>
        <taxon>Actinomycetota</taxon>
        <taxon>Actinomycetes</taxon>
        <taxon>Actinomycetales</taxon>
        <taxon>Actinomycetaceae</taxon>
        <taxon>Actinomyces</taxon>
    </lineage>
</organism>
<dbReference type="STRING" id="1892869.ACGLYG10_2512"/>
<evidence type="ECO:0000313" key="9">
    <source>
        <dbReference type="Proteomes" id="UP000184291"/>
    </source>
</evidence>
<feature type="transmembrane region" description="Helical" evidence="6">
    <location>
        <begin position="271"/>
        <end position="295"/>
    </location>
</feature>
<accession>A0A1M4S209</accession>
<name>A0A1M4S209_9ACTO</name>
<keyword evidence="5 6" id="KW-0472">Membrane</keyword>
<evidence type="ECO:0000256" key="6">
    <source>
        <dbReference type="SAM" id="Phobius"/>
    </source>
</evidence>
<dbReference type="PANTHER" id="PTHR43738">
    <property type="entry name" value="ABC TRANSPORTER, MEMBRANE PROTEIN"/>
    <property type="match status" value="1"/>
</dbReference>
<reference evidence="9" key="1">
    <citation type="submission" date="2016-09" db="EMBL/GenBank/DDBJ databases">
        <authorList>
            <person name="Strepis N."/>
        </authorList>
    </citation>
    <scope>NUCLEOTIDE SEQUENCE [LARGE SCALE GENOMIC DNA]</scope>
</reference>
<evidence type="ECO:0000259" key="7">
    <source>
        <dbReference type="Pfam" id="PF02687"/>
    </source>
</evidence>
<evidence type="ECO:0000256" key="4">
    <source>
        <dbReference type="ARBA" id="ARBA00022989"/>
    </source>
</evidence>
<feature type="transmembrane region" description="Helical" evidence="6">
    <location>
        <begin position="316"/>
        <end position="344"/>
    </location>
</feature>
<dbReference type="GO" id="GO:0005886">
    <property type="term" value="C:plasma membrane"/>
    <property type="evidence" value="ECO:0007669"/>
    <property type="project" value="UniProtKB-SubCell"/>
</dbReference>
<evidence type="ECO:0000256" key="1">
    <source>
        <dbReference type="ARBA" id="ARBA00004651"/>
    </source>
</evidence>
<dbReference type="PANTHER" id="PTHR43738:SF2">
    <property type="entry name" value="ABC TRANSPORTER PERMEASE"/>
    <property type="match status" value="1"/>
</dbReference>
<keyword evidence="9" id="KW-1185">Reference proteome</keyword>
<dbReference type="RefSeq" id="WP_073332527.1">
    <property type="nucleotide sequence ID" value="NZ_FQTT01000013.1"/>
</dbReference>
<dbReference type="AlphaFoldDB" id="A0A1M4S209"/>
<sequence length="399" mass="42245">MNRSLSLRTIPLKNLSAHPARTAILLALVLVQAACVFSGLLLVQSLRQEAALAEQRLGADVLVYPTAAMNRLYQDQLLMQGTPVECYRQRSTLSRLSANDDITALSYQLYLSDTRADGQRVWIVGFDPETDFVISPWLAEGADFTLGDGVVAVGPEVDAAAASGPETVELFGRERPVAAHLLPTGSELDGAVFVTMNTLSELIDDSLAAGVDTYADVDPQRDYSVALLQVEDRQDVESVTAWINIYVRRVTAVGADASLTSTANDIGGQTAVLAAAAAGTWLLLLLALAVAQWLLLREREPELRVWRVIGASRRTLSRVIMSEAVLVYTAGAGVGVLVAALLFIGAGGSLLAEGTATPAHMLSAAGLTLLVTLGTGGLSTGLATGWAARRNDRRRPPAG</sequence>
<keyword evidence="2" id="KW-1003">Cell membrane</keyword>
<evidence type="ECO:0000313" key="8">
    <source>
        <dbReference type="EMBL" id="SHE26263.1"/>
    </source>
</evidence>